<feature type="transmembrane region" description="Helical" evidence="7">
    <location>
        <begin position="337"/>
        <end position="357"/>
    </location>
</feature>
<dbReference type="InterPro" id="IPR017900">
    <property type="entry name" value="4Fe4S_Fe_S_CS"/>
</dbReference>
<dbReference type="GO" id="GO:0046872">
    <property type="term" value="F:metal ion binding"/>
    <property type="evidence" value="ECO:0007669"/>
    <property type="project" value="UniProtKB-KW"/>
</dbReference>
<dbReference type="InterPro" id="IPR051684">
    <property type="entry name" value="Electron_Trans/Redox"/>
</dbReference>
<dbReference type="GO" id="GO:0005886">
    <property type="term" value="C:plasma membrane"/>
    <property type="evidence" value="ECO:0007669"/>
    <property type="project" value="TreeGrafter"/>
</dbReference>
<feature type="transmembrane region" description="Helical" evidence="7">
    <location>
        <begin position="165"/>
        <end position="183"/>
    </location>
</feature>
<dbReference type="InterPro" id="IPR014116">
    <property type="entry name" value="Cyt_c_oxidase_cbb3_FixG"/>
</dbReference>
<dbReference type="Pfam" id="PF13746">
    <property type="entry name" value="Fer4_18"/>
    <property type="match status" value="1"/>
</dbReference>
<gene>
    <name evidence="9" type="ordered locus">CV_1452</name>
</gene>
<dbReference type="GO" id="GO:0051539">
    <property type="term" value="F:4 iron, 4 sulfur cluster binding"/>
    <property type="evidence" value="ECO:0007669"/>
    <property type="project" value="UniProtKB-KW"/>
</dbReference>
<dbReference type="HOGENOM" id="CLU_032118_0_0_4"/>
<dbReference type="STRING" id="243365.CV_1452"/>
<reference evidence="9 10" key="1">
    <citation type="journal article" date="2003" name="Proc. Natl. Acad. Sci. U.S.A.">
        <title>The complete genome sequence of Chromobacterium violaceum reveals remarkable and exploitable bacterial adaptability.</title>
        <authorList>
            <person name="Vasconcelos A.T.R."/>
            <person name="de Almeida D.F."/>
            <person name="Almeida F.C."/>
            <person name="de Almeida L.G.P."/>
            <person name="de Almeida R."/>
            <person name="Goncalves J.A.A."/>
            <person name="Andrade E.M."/>
            <person name="Antonio R.V."/>
            <person name="Araripe J."/>
            <person name="de Araujo M.F.F."/>
            <person name="Filho S.A."/>
            <person name="Azevedo V."/>
            <person name="Batista A.J."/>
            <person name="Bataus L.A.M."/>
            <person name="Batista J.S."/>
            <person name="Belo A."/>
            <person name="vander Berg C."/>
            <person name="Blamey J."/>
            <person name="Bogo M."/>
            <person name="Bonato S."/>
            <person name="Bordignon J."/>
            <person name="Brito C.A."/>
            <person name="Brocchi M."/>
            <person name="Burity H.A."/>
            <person name="Camargo A.A."/>
            <person name="Cardoso D.D.P."/>
            <person name="Carneiro N.P."/>
            <person name="Carraro D.M."/>
            <person name="Carvalho C.M.B."/>
            <person name="Cascardo J.C.M."/>
            <person name="Cavada B.S."/>
            <person name="Chueire L.M.O."/>
            <person name="Pasa T.B.C."/>
            <person name="Duran N."/>
            <person name="Fagundes N."/>
            <person name="Falcao C.L."/>
            <person name="Fantinatti F."/>
            <person name="Farias I.P."/>
            <person name="Felipe M.S.S."/>
            <person name="Ferrari L.P."/>
            <person name="Ferro J.A."/>
            <person name="Ferro M.I.T."/>
            <person name="Franco G.R."/>
            <person name="Freitas N.S.A."/>
            <person name="Furlan L.R."/>
            <person name="Gazzinelli R.T."/>
            <person name="Gomes E.A."/>
            <person name="Goncalves P.R."/>
            <person name="Grangeiro T.B."/>
            <person name="Grattapaglia D."/>
            <person name="Grisard E.C."/>
            <person name="Guimaraes C.T."/>
            <person name="Hanna E.S."/>
            <person name="Hungria M."/>
            <person name="Jardim S.N."/>
            <person name="Laurino J."/>
            <person name="Leoi L.C.T."/>
            <person name="Fassarella L."/>
            <person name="Lima A."/>
            <person name="Loureiro M.F."/>
            <person name="Lyra M.C.P."/>
            <person name="Macedo M."/>
            <person name="Madeira H.M.F."/>
            <person name="Manfio G.P."/>
            <person name="Maranhao A.Q."/>
            <person name="Martins W.S."/>
            <person name="di Mauro S.M.Z."/>
            <person name="de Medeiros S.R.B."/>
            <person name="Meissner R.D.V."/>
            <person name="Menck C.F.M."/>
            <person name="Moreira M.A.M."/>
            <person name="Nascimento F.F."/>
            <person name="Nicolas M.F."/>
            <person name="Oliveira J.G."/>
            <person name="Oliveira S.C."/>
            <person name="Paixao R.F.C."/>
            <person name="Parente J.A."/>
            <person name="Pedrosa F.O."/>
            <person name="Pena S.J.D."/>
            <person name="Perreira J.O."/>
            <person name="Perreira M."/>
            <person name="Pinto L.S.R.C."/>
            <person name="Pinto L.S."/>
            <person name="Porto J.I.R."/>
            <person name="Potrich D.P."/>
            <person name="Neto C.E.R."/>
            <person name="Reis A.M.M."/>
            <person name="Rigo L.U."/>
            <person name="Rondinelli E."/>
            <person name="dos Santos E.B.P."/>
            <person name="Santos F.R."/>
            <person name="Schneider M.P.C."/>
            <person name="Seuanez H.N."/>
            <person name="Silva A.M.R."/>
            <person name="da Silva A.L.C."/>
            <person name="Silva D.W."/>
            <person name="Silva R."/>
            <person name="Simoes I.C."/>
            <person name="Simon D."/>
            <person name="Soares C.M.A."/>
            <person name="Soares R.B.A."/>
            <person name="Souza E.M."/>
            <person name="Souza K.R.L."/>
            <person name="Souza R.C."/>
            <person name="Steffens M.B.R."/>
            <person name="Steindel M."/>
            <person name="Teixeira S.R."/>
            <person name="Urmenyi T."/>
            <person name="Vettore A."/>
            <person name="Wassem R."/>
            <person name="Zaha A."/>
            <person name="Simpson A.J.G."/>
        </authorList>
    </citation>
    <scope>NUCLEOTIDE SEQUENCE [LARGE SCALE GENOMIC DNA]</scope>
    <source>
        <strain evidence="10">ATCC 12472 / DSM 30191 / JCM 1249 / NBRC 12614 / NCIMB 9131 / NCTC 9757</strain>
    </source>
</reference>
<evidence type="ECO:0000313" key="9">
    <source>
        <dbReference type="EMBL" id="AAQ59127.1"/>
    </source>
</evidence>
<keyword evidence="2" id="KW-0004">4Fe-4S</keyword>
<dbReference type="AlphaFoldDB" id="Q7NY23"/>
<dbReference type="InterPro" id="IPR017896">
    <property type="entry name" value="4Fe4S_Fe-S-bd"/>
</dbReference>
<dbReference type="PANTHER" id="PTHR30176">
    <property type="entry name" value="FERREDOXIN-TYPE PROTEIN NAPH"/>
    <property type="match status" value="1"/>
</dbReference>
<evidence type="ECO:0000256" key="2">
    <source>
        <dbReference type="ARBA" id="ARBA00022485"/>
    </source>
</evidence>
<dbReference type="SUPFAM" id="SSF54862">
    <property type="entry name" value="4Fe-4S ferredoxins"/>
    <property type="match status" value="1"/>
</dbReference>
<dbReference type="Pfam" id="PF12801">
    <property type="entry name" value="Fer4_5"/>
    <property type="match status" value="1"/>
</dbReference>
<dbReference type="NCBIfam" id="TIGR02745">
    <property type="entry name" value="ccoG_rdxA_fixG"/>
    <property type="match status" value="1"/>
</dbReference>
<feature type="domain" description="4Fe-4S ferredoxin-type" evidence="8">
    <location>
        <begin position="254"/>
        <end position="284"/>
    </location>
</feature>
<keyword evidence="7 9" id="KW-0812">Transmembrane</keyword>
<evidence type="ECO:0000256" key="3">
    <source>
        <dbReference type="ARBA" id="ARBA00022723"/>
    </source>
</evidence>
<evidence type="ECO:0000256" key="6">
    <source>
        <dbReference type="ARBA" id="ARBA00023014"/>
    </source>
</evidence>
<dbReference type="PANTHER" id="PTHR30176:SF3">
    <property type="entry name" value="FERREDOXIN-TYPE PROTEIN NAPH"/>
    <property type="match status" value="1"/>
</dbReference>
<keyword evidence="1" id="KW-0813">Transport</keyword>
<evidence type="ECO:0000313" key="10">
    <source>
        <dbReference type="Proteomes" id="UP000001424"/>
    </source>
</evidence>
<dbReference type="Gene3D" id="2.60.40.10">
    <property type="entry name" value="Immunoglobulins"/>
    <property type="match status" value="1"/>
</dbReference>
<keyword evidence="5" id="KW-0408">Iron</keyword>
<dbReference type="eggNOG" id="COG0348">
    <property type="taxonomic scope" value="Bacteria"/>
</dbReference>
<dbReference type="Pfam" id="PF11614">
    <property type="entry name" value="FixG_C"/>
    <property type="match status" value="1"/>
</dbReference>
<evidence type="ECO:0000256" key="5">
    <source>
        <dbReference type="ARBA" id="ARBA00023004"/>
    </source>
</evidence>
<evidence type="ECO:0000256" key="1">
    <source>
        <dbReference type="ARBA" id="ARBA00022448"/>
    </source>
</evidence>
<accession>Q7NY23</accession>
<keyword evidence="10" id="KW-1185">Reference proteome</keyword>
<evidence type="ECO:0000259" key="8">
    <source>
        <dbReference type="PROSITE" id="PS51379"/>
    </source>
</evidence>
<dbReference type="PROSITE" id="PS51379">
    <property type="entry name" value="4FE4S_FER_2"/>
    <property type="match status" value="1"/>
</dbReference>
<keyword evidence="4" id="KW-0249">Electron transport</keyword>
<proteinExistence type="predicted"/>
<dbReference type="KEGG" id="cvi:CV_1452"/>
<feature type="transmembrane region" description="Helical" evidence="7">
    <location>
        <begin position="44"/>
        <end position="64"/>
    </location>
</feature>
<keyword evidence="6" id="KW-0411">Iron-sulfur</keyword>
<evidence type="ECO:0000256" key="7">
    <source>
        <dbReference type="SAM" id="Phobius"/>
    </source>
</evidence>
<dbReference type="EMBL" id="AE016825">
    <property type="protein sequence ID" value="AAQ59127.1"/>
    <property type="molecule type" value="Genomic_DNA"/>
</dbReference>
<dbReference type="InterPro" id="IPR013783">
    <property type="entry name" value="Ig-like_fold"/>
</dbReference>
<evidence type="ECO:0000256" key="4">
    <source>
        <dbReference type="ARBA" id="ARBA00022982"/>
    </source>
</evidence>
<dbReference type="PROSITE" id="PS00198">
    <property type="entry name" value="4FE4S_FER_1"/>
    <property type="match status" value="1"/>
</dbReference>
<keyword evidence="7" id="KW-0472">Membrane</keyword>
<protein>
    <submittedName>
        <fullName evidence="9">Probable iron-sulfur 4Fe-4S ferredoxin transmembrane protein</fullName>
    </submittedName>
</protein>
<dbReference type="Gene3D" id="3.30.70.20">
    <property type="match status" value="1"/>
</dbReference>
<sequence length="468" mass="52256">MFVLIPSSKNSHLHSVVAAMSKPEIKPVPIKIHPRLTSGRFNNVRVGMVVLTQLAFFGMPWLLWNGRQAVHFNLAEHHFLIFGISLWPQDFIYLAALLVVSALGLFLWTTLAGRLWCGYSCPQTVYTQIMIWIERAIQGDHNARRKLDAAPMSVGKFAKKGATQAIMAAFSLWTGLTFVGYFTPMRELATLQMGPWDLFWTLFYGGFTWLMAGVLREKVCLHMCPYARFQGSMFDDHTLVISYDAKRGEPRGKTQAKSDAQTKGCIDCGICVQVCPTGIDIRNGLQYECIGCAACIDACDQVMDKLKSPRGLIRYTSAQALQGKPAQSGPSFHRPRIVIYSCLLAGIITMSTTALVLKKPFKVDVLRDRASLVEQSDDGLLQNRYSLRVINTTEQAQRYVVSVEGLPGIRMEKPGQVIEVKPAQTETVPVRVQVEPESAPRGSHRIHFVIRSLNDDVSIREKSSFIGE</sequence>
<keyword evidence="3" id="KW-0479">Metal-binding</keyword>
<dbReference type="InterPro" id="IPR032879">
    <property type="entry name" value="FixG_C"/>
</dbReference>
<keyword evidence="7" id="KW-1133">Transmembrane helix</keyword>
<organism evidence="9 10">
    <name type="scientific">Chromobacterium violaceum (strain ATCC 12472 / DSM 30191 / JCM 1249 / CCUG 213 / NBRC 12614 / NCIMB 9131 / NCTC 9757 / MK)</name>
    <dbReference type="NCBI Taxonomy" id="243365"/>
    <lineage>
        <taxon>Bacteria</taxon>
        <taxon>Pseudomonadati</taxon>
        <taxon>Pseudomonadota</taxon>
        <taxon>Betaproteobacteria</taxon>
        <taxon>Neisseriales</taxon>
        <taxon>Chromobacteriaceae</taxon>
        <taxon>Chromobacterium</taxon>
    </lineage>
</organism>
<feature type="transmembrane region" description="Helical" evidence="7">
    <location>
        <begin position="91"/>
        <end position="111"/>
    </location>
</feature>
<name>Q7NY23_CHRVO</name>
<feature type="transmembrane region" description="Helical" evidence="7">
    <location>
        <begin position="198"/>
        <end position="215"/>
    </location>
</feature>
<dbReference type="Proteomes" id="UP000001424">
    <property type="component" value="Chromosome"/>
</dbReference>